<dbReference type="Proteomes" id="UP001172054">
    <property type="component" value="Unassembled WGS sequence"/>
</dbReference>
<reference evidence="6 7" key="1">
    <citation type="submission" date="2023-06" db="EMBL/GenBank/DDBJ databases">
        <title>Novel species in genus Planococcus.</title>
        <authorList>
            <person name="Ning S."/>
        </authorList>
    </citation>
    <scope>NUCLEOTIDE SEQUENCE [LARGE SCALE GENOMIC DNA]</scope>
    <source>
        <strain evidence="6 7">N064</strain>
    </source>
</reference>
<feature type="transmembrane region" description="Helical" evidence="5">
    <location>
        <begin position="98"/>
        <end position="120"/>
    </location>
</feature>
<evidence type="ECO:0000256" key="5">
    <source>
        <dbReference type="HAMAP-Rule" id="MF_01536"/>
    </source>
</evidence>
<keyword evidence="3 5" id="KW-1133">Transmembrane helix</keyword>
<feature type="transmembrane region" description="Helical" evidence="5">
    <location>
        <begin position="12"/>
        <end position="29"/>
    </location>
</feature>
<evidence type="ECO:0000256" key="1">
    <source>
        <dbReference type="ARBA" id="ARBA00022475"/>
    </source>
</evidence>
<keyword evidence="4 5" id="KW-0472">Membrane</keyword>
<feature type="transmembrane region" description="Helical" evidence="5">
    <location>
        <begin position="41"/>
        <end position="60"/>
    </location>
</feature>
<dbReference type="RefSeq" id="WP_300981408.1">
    <property type="nucleotide sequence ID" value="NZ_CP129238.1"/>
</dbReference>
<dbReference type="Pfam" id="PF07457">
    <property type="entry name" value="DUF1516"/>
    <property type="match status" value="1"/>
</dbReference>
<keyword evidence="7" id="KW-1185">Reference proteome</keyword>
<feature type="transmembrane region" description="Helical" evidence="5">
    <location>
        <begin position="66"/>
        <end position="86"/>
    </location>
</feature>
<evidence type="ECO:0000256" key="3">
    <source>
        <dbReference type="ARBA" id="ARBA00022989"/>
    </source>
</evidence>
<accession>A0ABT8MMW0</accession>
<gene>
    <name evidence="6" type="ORF">QWY15_02700</name>
</gene>
<comment type="similarity">
    <text evidence="5">Belongs to the UPF0344 family.</text>
</comment>
<keyword evidence="1 5" id="KW-1003">Cell membrane</keyword>
<evidence type="ECO:0000256" key="4">
    <source>
        <dbReference type="ARBA" id="ARBA00023136"/>
    </source>
</evidence>
<dbReference type="HAMAP" id="MF_01536">
    <property type="entry name" value="UPF0344"/>
    <property type="match status" value="1"/>
</dbReference>
<organism evidence="6 7">
    <name type="scientific">Planococcus liqunii</name>
    <dbReference type="NCBI Taxonomy" id="3058394"/>
    <lineage>
        <taxon>Bacteria</taxon>
        <taxon>Bacillati</taxon>
        <taxon>Bacillota</taxon>
        <taxon>Bacilli</taxon>
        <taxon>Bacillales</taxon>
        <taxon>Caryophanaceae</taxon>
        <taxon>Planococcus</taxon>
    </lineage>
</organism>
<proteinExistence type="inferred from homology"/>
<dbReference type="EMBL" id="JAUJWW010000001">
    <property type="protein sequence ID" value="MDN7226194.1"/>
    <property type="molecule type" value="Genomic_DNA"/>
</dbReference>
<keyword evidence="2 5" id="KW-0812">Transmembrane</keyword>
<evidence type="ECO:0000256" key="2">
    <source>
        <dbReference type="ARBA" id="ARBA00022692"/>
    </source>
</evidence>
<dbReference type="InterPro" id="IPR010899">
    <property type="entry name" value="UPF0344"/>
</dbReference>
<name>A0ABT8MMW0_9BACL</name>
<evidence type="ECO:0000313" key="7">
    <source>
        <dbReference type="Proteomes" id="UP001172054"/>
    </source>
</evidence>
<evidence type="ECO:0000313" key="6">
    <source>
        <dbReference type="EMBL" id="MDN7226194.1"/>
    </source>
</evidence>
<comment type="subcellular location">
    <subcellularLocation>
        <location evidence="5">Cell membrane</location>
        <topology evidence="5">Multi-pass membrane protein</topology>
    </subcellularLocation>
</comment>
<sequence length="123" mass="13941">MDFLTDSTHVHITTWVIGIVLFLVAAFMNPASKGRKIVHMVARLFYILILISGLALFIEYSSSDAMMYGLKFLFGFVTIGMMEMVLVRSKKQKPVTMFWALFAVSLFVTLFIGFMLPIGLDLF</sequence>
<protein>
    <recommendedName>
        <fullName evidence="5">UPF0344 protein QWY15_02700</fullName>
    </recommendedName>
</protein>
<comment type="caution">
    <text evidence="6">The sequence shown here is derived from an EMBL/GenBank/DDBJ whole genome shotgun (WGS) entry which is preliminary data.</text>
</comment>